<evidence type="ECO:0000313" key="1">
    <source>
        <dbReference type="EMBL" id="MEK7954372.1"/>
    </source>
</evidence>
<sequence length="82" mass="9239">MGIGTLVLVALAGWINRQQLDVIEYLQEEVRVLRELQGGKRLKFSDDQRRRLVLKAKRLGLSGLKEVAAIVSPQTPLAWLES</sequence>
<keyword evidence="2" id="KW-1185">Reference proteome</keyword>
<reference evidence="1 2" key="1">
    <citation type="submission" date="2024-04" db="EMBL/GenBank/DDBJ databases">
        <title>Luteolibacter sp. isolated from soil.</title>
        <authorList>
            <person name="An J."/>
        </authorList>
    </citation>
    <scope>NUCLEOTIDE SEQUENCE [LARGE SCALE GENOMIC DNA]</scope>
    <source>
        <strain evidence="1 2">Y139</strain>
    </source>
</reference>
<name>A0ABU9B2V6_9BACT</name>
<accession>A0ABU9B2V6</accession>
<organism evidence="1 2">
    <name type="scientific">Luteolibacter soli</name>
    <dbReference type="NCBI Taxonomy" id="3135280"/>
    <lineage>
        <taxon>Bacteria</taxon>
        <taxon>Pseudomonadati</taxon>
        <taxon>Verrucomicrobiota</taxon>
        <taxon>Verrucomicrobiia</taxon>
        <taxon>Verrucomicrobiales</taxon>
        <taxon>Verrucomicrobiaceae</taxon>
        <taxon>Luteolibacter</taxon>
    </lineage>
</organism>
<gene>
    <name evidence="1" type="ORF">WKV53_27895</name>
</gene>
<evidence type="ECO:0000313" key="2">
    <source>
        <dbReference type="Proteomes" id="UP001371305"/>
    </source>
</evidence>
<proteinExistence type="predicted"/>
<dbReference type="EMBL" id="JBBUKT010000018">
    <property type="protein sequence ID" value="MEK7954372.1"/>
    <property type="molecule type" value="Genomic_DNA"/>
</dbReference>
<dbReference type="Proteomes" id="UP001371305">
    <property type="component" value="Unassembled WGS sequence"/>
</dbReference>
<comment type="caution">
    <text evidence="1">The sequence shown here is derived from an EMBL/GenBank/DDBJ whole genome shotgun (WGS) entry which is preliminary data.</text>
</comment>
<dbReference type="RefSeq" id="WP_341408141.1">
    <property type="nucleotide sequence ID" value="NZ_JBBUKT010000018.1"/>
</dbReference>
<protein>
    <submittedName>
        <fullName evidence="1">Uncharacterized protein</fullName>
    </submittedName>
</protein>